<dbReference type="Proteomes" id="UP000069632">
    <property type="component" value="Unassembled WGS sequence"/>
</dbReference>
<keyword evidence="2 5" id="KW-0812">Transmembrane</keyword>
<dbReference type="EMBL" id="FIZP01000003">
    <property type="protein sequence ID" value="CZE47450.1"/>
    <property type="molecule type" value="Genomic_DNA"/>
</dbReference>
<feature type="transmembrane region" description="Helical" evidence="5">
    <location>
        <begin position="214"/>
        <end position="239"/>
    </location>
</feature>
<evidence type="ECO:0000313" key="8">
    <source>
        <dbReference type="Proteomes" id="UP000069632"/>
    </source>
</evidence>
<feature type="transmembrane region" description="Helical" evidence="5">
    <location>
        <begin position="124"/>
        <end position="145"/>
    </location>
</feature>
<sequence length="297" mass="33091">MLHHFLMRHLGAYYMVLASMYFALTGAFAKFLSDDMSSVEVVFFRNFIGLLLILVAIFKKPVHQRGGKPFLLIFRGAIGMLSLLAFFYNIAHMGLAEAFTFSKMAPIFVAIISAIFFKEKLNSISWIAILLGFVGVVLVMQPNLGFEKTDMMGIINGLFAALAYTSIHELRRAYDTRIIVLSFVASGAVFPLICMIIAQFYATPDWLDFMFAKFVMPDFFGFVFILMMGFSGVLFQTYLTKAYAASRSAGMVSAIGYCDIIFTLILGMMMGDSLPNFIAFLGIIIIIFSGVVVAMQK</sequence>
<dbReference type="RefSeq" id="WP_106380133.1">
    <property type="nucleotide sequence ID" value="NZ_CP053844.1"/>
</dbReference>
<dbReference type="PANTHER" id="PTHR22911:SF6">
    <property type="entry name" value="SOLUTE CARRIER FAMILY 35 MEMBER G1"/>
    <property type="match status" value="1"/>
</dbReference>
<name>A0A128EPB9_9BACT</name>
<feature type="domain" description="EamA" evidence="6">
    <location>
        <begin position="10"/>
        <end position="140"/>
    </location>
</feature>
<keyword evidence="3 5" id="KW-1133">Transmembrane helix</keyword>
<dbReference type="InterPro" id="IPR000620">
    <property type="entry name" value="EamA_dom"/>
</dbReference>
<comment type="subcellular location">
    <subcellularLocation>
        <location evidence="1">Membrane</location>
        <topology evidence="1">Multi-pass membrane protein</topology>
    </subcellularLocation>
</comment>
<protein>
    <submittedName>
        <fullName evidence="7">Integral membrane protein</fullName>
    </submittedName>
</protein>
<evidence type="ECO:0000259" key="6">
    <source>
        <dbReference type="Pfam" id="PF00892"/>
    </source>
</evidence>
<feature type="transmembrane region" description="Helical" evidence="5">
    <location>
        <begin position="151"/>
        <end position="167"/>
    </location>
</feature>
<evidence type="ECO:0000313" key="7">
    <source>
        <dbReference type="EMBL" id="CZE47450.1"/>
    </source>
</evidence>
<dbReference type="AlphaFoldDB" id="A0A128EPB9"/>
<evidence type="ECO:0000256" key="4">
    <source>
        <dbReference type="ARBA" id="ARBA00023136"/>
    </source>
</evidence>
<feature type="transmembrane region" description="Helical" evidence="5">
    <location>
        <begin position="41"/>
        <end position="58"/>
    </location>
</feature>
<feature type="transmembrane region" description="Helical" evidence="5">
    <location>
        <begin position="12"/>
        <end position="29"/>
    </location>
</feature>
<evidence type="ECO:0000256" key="2">
    <source>
        <dbReference type="ARBA" id="ARBA00022692"/>
    </source>
</evidence>
<evidence type="ECO:0000256" key="1">
    <source>
        <dbReference type="ARBA" id="ARBA00004141"/>
    </source>
</evidence>
<accession>A0A128EPB9</accession>
<feature type="transmembrane region" description="Helical" evidence="5">
    <location>
        <begin position="277"/>
        <end position="295"/>
    </location>
</feature>
<keyword evidence="4 5" id="KW-0472">Membrane</keyword>
<dbReference type="InterPro" id="IPR037185">
    <property type="entry name" value="EmrE-like"/>
</dbReference>
<feature type="transmembrane region" description="Helical" evidence="5">
    <location>
        <begin position="70"/>
        <end position="92"/>
    </location>
</feature>
<feature type="transmembrane region" description="Helical" evidence="5">
    <location>
        <begin position="251"/>
        <end position="271"/>
    </location>
</feature>
<dbReference type="GO" id="GO:0016020">
    <property type="term" value="C:membrane"/>
    <property type="evidence" value="ECO:0007669"/>
    <property type="project" value="UniProtKB-SubCell"/>
</dbReference>
<dbReference type="PANTHER" id="PTHR22911">
    <property type="entry name" value="ACYL-MALONYL CONDENSING ENZYME-RELATED"/>
    <property type="match status" value="1"/>
</dbReference>
<gene>
    <name evidence="7" type="ORF">ERS672216_00890</name>
</gene>
<feature type="transmembrane region" description="Helical" evidence="5">
    <location>
        <begin position="98"/>
        <end position="117"/>
    </location>
</feature>
<dbReference type="OrthoDB" id="5338756at2"/>
<dbReference type="Pfam" id="PF00892">
    <property type="entry name" value="EamA"/>
    <property type="match status" value="1"/>
</dbReference>
<organism evidence="7 8">
    <name type="scientific">Campylobacter geochelonis</name>
    <dbReference type="NCBI Taxonomy" id="1780362"/>
    <lineage>
        <taxon>Bacteria</taxon>
        <taxon>Pseudomonadati</taxon>
        <taxon>Campylobacterota</taxon>
        <taxon>Epsilonproteobacteria</taxon>
        <taxon>Campylobacterales</taxon>
        <taxon>Campylobacteraceae</taxon>
        <taxon>Campylobacter</taxon>
    </lineage>
</organism>
<feature type="transmembrane region" description="Helical" evidence="5">
    <location>
        <begin position="179"/>
        <end position="202"/>
    </location>
</feature>
<keyword evidence="8" id="KW-1185">Reference proteome</keyword>
<evidence type="ECO:0000256" key="3">
    <source>
        <dbReference type="ARBA" id="ARBA00022989"/>
    </source>
</evidence>
<reference evidence="7 8" key="1">
    <citation type="submission" date="2016-02" db="EMBL/GenBank/DDBJ databases">
        <authorList>
            <consortium name="Pathogen Informatics"/>
        </authorList>
    </citation>
    <scope>NUCLEOTIDE SEQUENCE [LARGE SCALE GENOMIC DNA]</scope>
    <source>
        <strain evidence="7 8">RC20</strain>
    </source>
</reference>
<proteinExistence type="predicted"/>
<evidence type="ECO:0000256" key="5">
    <source>
        <dbReference type="SAM" id="Phobius"/>
    </source>
</evidence>
<dbReference type="SUPFAM" id="SSF103481">
    <property type="entry name" value="Multidrug resistance efflux transporter EmrE"/>
    <property type="match status" value="2"/>
</dbReference>